<feature type="compositionally biased region" description="Basic and acidic residues" evidence="8">
    <location>
        <begin position="647"/>
        <end position="663"/>
    </location>
</feature>
<dbReference type="SUPFAM" id="SSF52743">
    <property type="entry name" value="Subtilisin-like"/>
    <property type="match status" value="1"/>
</dbReference>
<dbReference type="GO" id="GO:0006508">
    <property type="term" value="P:proteolysis"/>
    <property type="evidence" value="ECO:0007669"/>
    <property type="project" value="UniProtKB-KW"/>
</dbReference>
<feature type="region of interest" description="Disordered" evidence="8">
    <location>
        <begin position="644"/>
        <end position="678"/>
    </location>
</feature>
<dbReference type="GO" id="GO:0004252">
    <property type="term" value="F:serine-type endopeptidase activity"/>
    <property type="evidence" value="ECO:0007669"/>
    <property type="project" value="UniProtKB-UniRule"/>
</dbReference>
<dbReference type="InterPro" id="IPR050131">
    <property type="entry name" value="Peptidase_S8_subtilisin-like"/>
</dbReference>
<evidence type="ECO:0000313" key="10">
    <source>
        <dbReference type="EMBL" id="CAE2260970.1"/>
    </source>
</evidence>
<keyword evidence="3 7" id="KW-0378">Hydrolase</keyword>
<evidence type="ECO:0000256" key="1">
    <source>
        <dbReference type="ARBA" id="ARBA00011073"/>
    </source>
</evidence>
<sequence>MATVRRRRVALACIAACASTGIVRSSYEADFDEEELQTDVRIHTLEQISSSGEGEAPTLPKISGMLSTLHDERVKQLAQQTDRTSSNANSPTPFSSEDFLIIRDDTHVLIEAVAAPGGGTDDLLDELGPLGFEAEDSYGRILSGWAPVDSIEEMSRVGSMQFASPAVPPRTNVGSVQSEGVRSMMADVAWDRFGVDGAGVTVGVISDSFNCSGGADLDLETGDLPMGHGLVILNDTCKSWHEDEGRAMMQLIHDVAPKARLVFHTVGSSQASFANAILNLAFDNKSKVDIIVDDIGILNEPIFQDGIISQAIDEVAKQGVAYFCAAGNMGQKSWESDAGFIPMSVSFTNYKLHNFNTGTSLPRYYQEIGIPAGVSSFVLVFQWDEPALSASSPASSSMGSSSDVDVVVWDENDKLLRGLRPNTNNTGGDPVEVVIVEWEEYERPTQLYIAFVLRQGRPPSYLKYVVWDPSSSSIVDYPTSSGSCIGHAYARGGASLGAAAWSRTPAYGISPPMRTTYSSPCGFPVLFDIDGKRLGKPEYRQRPTLTGPDGGQTTFFGRNIGGKRYFTGTSAAAPHVAAVAALMLQSSGKRLKPSVLYRLLEETATDMGTPGFDFLTGHGFVNAELAIARATRFNSRERLGEVQALRYDPRLKGSTKKGPERKEFKGRKRKQKSDTSTT</sequence>
<evidence type="ECO:0000259" key="9">
    <source>
        <dbReference type="Pfam" id="PF00082"/>
    </source>
</evidence>
<keyword evidence="2 7" id="KW-0645">Protease</keyword>
<dbReference type="InterPro" id="IPR034075">
    <property type="entry name" value="Glr3161-like_dom"/>
</dbReference>
<evidence type="ECO:0000256" key="2">
    <source>
        <dbReference type="ARBA" id="ARBA00022670"/>
    </source>
</evidence>
<evidence type="ECO:0000256" key="8">
    <source>
        <dbReference type="SAM" id="MobiDB-lite"/>
    </source>
</evidence>
<dbReference type="InterPro" id="IPR036852">
    <property type="entry name" value="Peptidase_S8/S53_dom_sf"/>
</dbReference>
<dbReference type="AlphaFoldDB" id="A0A7S4JEC1"/>
<feature type="active site" description="Charge relay system" evidence="7">
    <location>
        <position position="228"/>
    </location>
</feature>
<evidence type="ECO:0000256" key="5">
    <source>
        <dbReference type="ARBA" id="ARBA00023529"/>
    </source>
</evidence>
<organism evidence="10">
    <name type="scientific">Odontella aurita</name>
    <dbReference type="NCBI Taxonomy" id="265563"/>
    <lineage>
        <taxon>Eukaryota</taxon>
        <taxon>Sar</taxon>
        <taxon>Stramenopiles</taxon>
        <taxon>Ochrophyta</taxon>
        <taxon>Bacillariophyta</taxon>
        <taxon>Mediophyceae</taxon>
        <taxon>Biddulphiophycidae</taxon>
        <taxon>Eupodiscales</taxon>
        <taxon>Odontellaceae</taxon>
        <taxon>Odontella</taxon>
    </lineage>
</organism>
<dbReference type="Gene3D" id="3.40.50.200">
    <property type="entry name" value="Peptidase S8/S53 domain"/>
    <property type="match status" value="2"/>
</dbReference>
<dbReference type="PROSITE" id="PS00138">
    <property type="entry name" value="SUBTILASE_SER"/>
    <property type="match status" value="1"/>
</dbReference>
<dbReference type="PROSITE" id="PS51892">
    <property type="entry name" value="SUBTILASE"/>
    <property type="match status" value="1"/>
</dbReference>
<dbReference type="InterPro" id="IPR015500">
    <property type="entry name" value="Peptidase_S8_subtilisin-rel"/>
</dbReference>
<evidence type="ECO:0000256" key="6">
    <source>
        <dbReference type="ARBA" id="ARBA00023619"/>
    </source>
</evidence>
<accession>A0A7S4JEC1</accession>
<proteinExistence type="inferred from homology"/>
<dbReference type="PANTHER" id="PTHR43806:SF11">
    <property type="entry name" value="CEREVISIN-RELATED"/>
    <property type="match status" value="1"/>
</dbReference>
<feature type="domain" description="Peptidase S8/S53" evidence="9">
    <location>
        <begin position="562"/>
        <end position="619"/>
    </location>
</feature>
<dbReference type="EC" id="3.4.21.62" evidence="6"/>
<dbReference type="EMBL" id="HBKQ01038736">
    <property type="protein sequence ID" value="CAE2260970.1"/>
    <property type="molecule type" value="Transcribed_RNA"/>
</dbReference>
<protein>
    <recommendedName>
        <fullName evidence="6">subtilisin</fullName>
        <ecNumber evidence="6">3.4.21.62</ecNumber>
    </recommendedName>
</protein>
<evidence type="ECO:0000256" key="7">
    <source>
        <dbReference type="PROSITE-ProRule" id="PRU01240"/>
    </source>
</evidence>
<dbReference type="PANTHER" id="PTHR43806">
    <property type="entry name" value="PEPTIDASE S8"/>
    <property type="match status" value="1"/>
</dbReference>
<gene>
    <name evidence="10" type="ORF">OAUR00152_LOCUS26801</name>
</gene>
<dbReference type="InterPro" id="IPR000209">
    <property type="entry name" value="Peptidase_S8/S53_dom"/>
</dbReference>
<keyword evidence="4 7" id="KW-0720">Serine protease</keyword>
<feature type="active site" description="Charge relay system" evidence="7">
    <location>
        <position position="207"/>
    </location>
</feature>
<dbReference type="CDD" id="cd05562">
    <property type="entry name" value="Peptidases_S53_like"/>
    <property type="match status" value="1"/>
</dbReference>
<reference evidence="10" key="1">
    <citation type="submission" date="2021-01" db="EMBL/GenBank/DDBJ databases">
        <authorList>
            <person name="Corre E."/>
            <person name="Pelletier E."/>
            <person name="Niang G."/>
            <person name="Scheremetjew M."/>
            <person name="Finn R."/>
            <person name="Kale V."/>
            <person name="Holt S."/>
            <person name="Cochrane G."/>
            <person name="Meng A."/>
            <person name="Brown T."/>
            <person name="Cohen L."/>
        </authorList>
    </citation>
    <scope>NUCLEOTIDE SEQUENCE</scope>
    <source>
        <strain evidence="10">Isolate 1302-5</strain>
    </source>
</reference>
<evidence type="ECO:0000256" key="4">
    <source>
        <dbReference type="ARBA" id="ARBA00022825"/>
    </source>
</evidence>
<dbReference type="PRINTS" id="PR00723">
    <property type="entry name" value="SUBTILISIN"/>
</dbReference>
<feature type="active site" description="Charge relay system" evidence="7">
    <location>
        <position position="570"/>
    </location>
</feature>
<dbReference type="Pfam" id="PF00082">
    <property type="entry name" value="Peptidase_S8"/>
    <property type="match status" value="1"/>
</dbReference>
<comment type="similarity">
    <text evidence="1 7">Belongs to the peptidase S8 family.</text>
</comment>
<name>A0A7S4JEC1_9STRA</name>
<comment type="catalytic activity">
    <reaction evidence="5">
        <text>Hydrolysis of proteins with broad specificity for peptide bonds, and a preference for a large uncharged residue in P1. Hydrolyzes peptide amides.</text>
        <dbReference type="EC" id="3.4.21.62"/>
    </reaction>
</comment>
<evidence type="ECO:0000256" key="3">
    <source>
        <dbReference type="ARBA" id="ARBA00022801"/>
    </source>
</evidence>
<dbReference type="InterPro" id="IPR023828">
    <property type="entry name" value="Peptidase_S8_Ser-AS"/>
</dbReference>